<dbReference type="AlphaFoldDB" id="A0A942Z5Q7"/>
<dbReference type="EMBL" id="JAGYPN010000002">
    <property type="protein sequence ID" value="MBS4223201.1"/>
    <property type="molecule type" value="Genomic_DNA"/>
</dbReference>
<comment type="caution">
    <text evidence="1">The sequence shown here is derived from an EMBL/GenBank/DDBJ whole genome shotgun (WGS) entry which is preliminary data.</text>
</comment>
<keyword evidence="2" id="KW-1185">Reference proteome</keyword>
<organism evidence="1 2">
    <name type="scientific">Lederbergia citrea</name>
    <dbReference type="NCBI Taxonomy" id="2833581"/>
    <lineage>
        <taxon>Bacteria</taxon>
        <taxon>Bacillati</taxon>
        <taxon>Bacillota</taxon>
        <taxon>Bacilli</taxon>
        <taxon>Bacillales</taxon>
        <taxon>Bacillaceae</taxon>
        <taxon>Lederbergia</taxon>
    </lineage>
</organism>
<protein>
    <recommendedName>
        <fullName evidence="3">Flagellar protein</fullName>
    </recommendedName>
</protein>
<sequence length="134" mass="15666">MDLLNCPNCGDIYVKHAIRDICDKCYREEEADYEKVYRFLRVRENRAATIERVAEVTGVKEELLYKWVRSGRLHTAQFPNLGYPCDKCGKIIRKGKLCEGCATGMIGELETFEMERNRQEALHKAVYLSRDKRK</sequence>
<dbReference type="Proteomes" id="UP000676456">
    <property type="component" value="Unassembled WGS sequence"/>
</dbReference>
<name>A0A942Z5Q7_9BACI</name>
<reference evidence="1 2" key="1">
    <citation type="submission" date="2021-05" db="EMBL/GenBank/DDBJ databases">
        <title>Novel Bacillus species.</title>
        <authorList>
            <person name="Liu G."/>
        </authorList>
    </citation>
    <scope>NUCLEOTIDE SEQUENCE [LARGE SCALE GENOMIC DNA]</scope>
    <source>
        <strain evidence="1 2">FJAT-49682</strain>
    </source>
</reference>
<dbReference type="NCBIfam" id="TIGR03826">
    <property type="entry name" value="YvyF"/>
    <property type="match status" value="1"/>
</dbReference>
<evidence type="ECO:0000313" key="1">
    <source>
        <dbReference type="EMBL" id="MBS4223201.1"/>
    </source>
</evidence>
<evidence type="ECO:0008006" key="3">
    <source>
        <dbReference type="Google" id="ProtNLM"/>
    </source>
</evidence>
<proteinExistence type="predicted"/>
<dbReference type="InterPro" id="IPR022258">
    <property type="entry name" value="Flagellar_operon_YvyF"/>
</dbReference>
<dbReference type="RefSeq" id="WP_213098234.1">
    <property type="nucleotide sequence ID" value="NZ_JAGYPN010000002.1"/>
</dbReference>
<evidence type="ECO:0000313" key="2">
    <source>
        <dbReference type="Proteomes" id="UP000676456"/>
    </source>
</evidence>
<accession>A0A942Z5Q7</accession>
<gene>
    <name evidence="1" type="ORF">KHA91_10645</name>
</gene>